<feature type="domain" description="C-type lectin" evidence="3">
    <location>
        <begin position="30"/>
        <end position="143"/>
    </location>
</feature>
<keyword evidence="4" id="KW-1185">Reference proteome</keyword>
<dbReference type="CDD" id="cd00037">
    <property type="entry name" value="CLECT"/>
    <property type="match status" value="2"/>
</dbReference>
<dbReference type="InterPro" id="IPR001304">
    <property type="entry name" value="C-type_lectin-like"/>
</dbReference>
<dbReference type="InterPro" id="IPR016187">
    <property type="entry name" value="CTDL_fold"/>
</dbReference>
<dbReference type="InterPro" id="IPR016186">
    <property type="entry name" value="C-type_lectin-like/link_sf"/>
</dbReference>
<dbReference type="InterPro" id="IPR018378">
    <property type="entry name" value="C-type_lectin_CS"/>
</dbReference>
<dbReference type="Gene3D" id="3.10.100.10">
    <property type="entry name" value="Mannose-Binding Protein A, subunit A"/>
    <property type="match status" value="2"/>
</dbReference>
<dbReference type="PANTHER" id="PTHR22991:SF41">
    <property type="entry name" value="CUB DOMAIN-CONTAINING PROTEIN-RELATED"/>
    <property type="match status" value="1"/>
</dbReference>
<accession>A0AAF3EMN5</accession>
<feature type="domain" description="C-type lectin" evidence="3">
    <location>
        <begin position="162"/>
        <end position="262"/>
    </location>
</feature>
<dbReference type="AlphaFoldDB" id="A0AAF3EMN5"/>
<protein>
    <submittedName>
        <fullName evidence="5">C-type lectin domain-containing protein</fullName>
    </submittedName>
</protein>
<dbReference type="PANTHER" id="PTHR22991">
    <property type="entry name" value="PROTEIN CBG13490"/>
    <property type="match status" value="1"/>
</dbReference>
<dbReference type="Pfam" id="PF00059">
    <property type="entry name" value="Lectin_C"/>
    <property type="match status" value="2"/>
</dbReference>
<evidence type="ECO:0000256" key="2">
    <source>
        <dbReference type="SAM" id="SignalP"/>
    </source>
</evidence>
<dbReference type="PROSITE" id="PS00615">
    <property type="entry name" value="C_TYPE_LECTIN_1"/>
    <property type="match status" value="1"/>
</dbReference>
<keyword evidence="2" id="KW-0732">Signal</keyword>
<organism evidence="4 5">
    <name type="scientific">Mesorhabditis belari</name>
    <dbReference type="NCBI Taxonomy" id="2138241"/>
    <lineage>
        <taxon>Eukaryota</taxon>
        <taxon>Metazoa</taxon>
        <taxon>Ecdysozoa</taxon>
        <taxon>Nematoda</taxon>
        <taxon>Chromadorea</taxon>
        <taxon>Rhabditida</taxon>
        <taxon>Rhabditina</taxon>
        <taxon>Rhabditomorpha</taxon>
        <taxon>Rhabditoidea</taxon>
        <taxon>Rhabditidae</taxon>
        <taxon>Mesorhabditinae</taxon>
        <taxon>Mesorhabditis</taxon>
    </lineage>
</organism>
<reference evidence="5" key="1">
    <citation type="submission" date="2024-02" db="UniProtKB">
        <authorList>
            <consortium name="WormBaseParasite"/>
        </authorList>
    </citation>
    <scope>IDENTIFICATION</scope>
</reference>
<dbReference type="PROSITE" id="PS50041">
    <property type="entry name" value="C_TYPE_LECTIN_2"/>
    <property type="match status" value="2"/>
</dbReference>
<sequence>MRSFLCCSLLVLFSLTQADRCPAGSIDYGDGAECVLPINSNSQFPVAQQICNLIGGQVIQIQNYFENVLASSQIQQMLGGAPSYIGVVKNSSGAWTYADGSPLIYMNWKAGHPLDNATCAVLNGQDFSWYSAQCTDTNPFICTFPDQRCPSGWVLNSQLKSCYLFSQTDLANPLIYNYTGAEMICQYMGGHLTSIHSSDEEAFLRSSIKTNWTGIDCGLLQAVIGLKCSSYNYYWSDGTAFNFDLTEGHCNYVWGIQNDKNCPDYKKTWDYWDSAHQFLRFICKQPINDSQTRKIALLAKLGKSIQKHN</sequence>
<evidence type="ECO:0000313" key="4">
    <source>
        <dbReference type="Proteomes" id="UP000887575"/>
    </source>
</evidence>
<dbReference type="SUPFAM" id="SSF56436">
    <property type="entry name" value="C-type lectin-like"/>
    <property type="match status" value="2"/>
</dbReference>
<feature type="chain" id="PRO_5042214321" evidence="2">
    <location>
        <begin position="19"/>
        <end position="309"/>
    </location>
</feature>
<evidence type="ECO:0000259" key="3">
    <source>
        <dbReference type="PROSITE" id="PS50041"/>
    </source>
</evidence>
<feature type="signal peptide" evidence="2">
    <location>
        <begin position="1"/>
        <end position="18"/>
    </location>
</feature>
<dbReference type="Proteomes" id="UP000887575">
    <property type="component" value="Unassembled WGS sequence"/>
</dbReference>
<dbReference type="SMART" id="SM00034">
    <property type="entry name" value="CLECT"/>
    <property type="match status" value="2"/>
</dbReference>
<evidence type="ECO:0000313" key="5">
    <source>
        <dbReference type="WBParaSite" id="MBELARI_LOCUS14987"/>
    </source>
</evidence>
<proteinExistence type="predicted"/>
<name>A0AAF3EMN5_9BILA</name>
<evidence type="ECO:0000256" key="1">
    <source>
        <dbReference type="ARBA" id="ARBA00023157"/>
    </source>
</evidence>
<keyword evidence="1" id="KW-1015">Disulfide bond</keyword>
<dbReference type="InterPro" id="IPR050976">
    <property type="entry name" value="Snaclec"/>
</dbReference>
<dbReference type="WBParaSite" id="MBELARI_LOCUS14987">
    <property type="protein sequence ID" value="MBELARI_LOCUS14987"/>
    <property type="gene ID" value="MBELARI_LOCUS14987"/>
</dbReference>